<proteinExistence type="predicted"/>
<evidence type="ECO:0000313" key="8">
    <source>
        <dbReference type="EMBL" id="ADY54876.1"/>
    </source>
</evidence>
<feature type="domain" description="4Fe-4S ferredoxin-type" evidence="7">
    <location>
        <begin position="188"/>
        <end position="217"/>
    </location>
</feature>
<evidence type="ECO:0000313" key="9">
    <source>
        <dbReference type="Proteomes" id="UP000007488"/>
    </source>
</evidence>
<evidence type="ECO:0000256" key="2">
    <source>
        <dbReference type="ARBA" id="ARBA00022617"/>
    </source>
</evidence>
<dbReference type="PROSITE" id="PS51379">
    <property type="entry name" value="4FE4S_FER_2"/>
    <property type="match status" value="2"/>
</dbReference>
<evidence type="ECO:0000256" key="4">
    <source>
        <dbReference type="ARBA" id="ARBA00023002"/>
    </source>
</evidence>
<dbReference type="Pfam" id="PF01077">
    <property type="entry name" value="NIR_SIR"/>
    <property type="match status" value="1"/>
</dbReference>
<dbReference type="InterPro" id="IPR005117">
    <property type="entry name" value="NiRdtase/SiRdtase_haem-b_fer"/>
</dbReference>
<dbReference type="Gene3D" id="3.30.70.3340">
    <property type="match status" value="1"/>
</dbReference>
<accession>F0SYS5</accession>
<dbReference type="InterPro" id="IPR017896">
    <property type="entry name" value="4Fe4S_Fe-S-bd"/>
</dbReference>
<evidence type="ECO:0000256" key="5">
    <source>
        <dbReference type="ARBA" id="ARBA00023004"/>
    </source>
</evidence>
<evidence type="ECO:0000259" key="7">
    <source>
        <dbReference type="PROSITE" id="PS51379"/>
    </source>
</evidence>
<dbReference type="HOGENOM" id="CLU_072599_0_1_9"/>
<keyword evidence="5" id="KW-0408">Iron</keyword>
<keyword evidence="1" id="KW-0004">4Fe-4S</keyword>
<reference evidence="8 9" key="1">
    <citation type="journal article" date="2011" name="Stand. Genomic Sci.">
        <title>Complete genome sequence of Syntrophobotulus glycolicus type strain (FlGlyR).</title>
        <authorList>
            <person name="Han C."/>
            <person name="Mwirichia R."/>
            <person name="Chertkov O."/>
            <person name="Held B."/>
            <person name="Lapidus A."/>
            <person name="Nolan M."/>
            <person name="Lucas S."/>
            <person name="Hammon N."/>
            <person name="Deshpande S."/>
            <person name="Cheng J.F."/>
            <person name="Tapia R."/>
            <person name="Goodwin L."/>
            <person name="Pitluck S."/>
            <person name="Huntemann M."/>
            <person name="Liolios K."/>
            <person name="Ivanova N."/>
            <person name="Pagani I."/>
            <person name="Mavromatis K."/>
            <person name="Ovchinikova G."/>
            <person name="Pati A."/>
            <person name="Chen A."/>
            <person name="Palaniappan K."/>
            <person name="Land M."/>
            <person name="Hauser L."/>
            <person name="Brambilla E.M."/>
            <person name="Rohde M."/>
            <person name="Spring S."/>
            <person name="Sikorski J."/>
            <person name="Goker M."/>
            <person name="Woyke T."/>
            <person name="Bristow J."/>
            <person name="Eisen J.A."/>
            <person name="Markowitz V."/>
            <person name="Hugenholtz P."/>
            <person name="Kyrpides N.C."/>
            <person name="Klenk H.P."/>
            <person name="Detter J.C."/>
        </authorList>
    </citation>
    <scope>NUCLEOTIDE SEQUENCE [LARGE SCALE GENOMIC DNA]</scope>
    <source>
        <strain evidence="9">DSM 8271 / FlGlyR</strain>
    </source>
</reference>
<evidence type="ECO:0000256" key="6">
    <source>
        <dbReference type="ARBA" id="ARBA00023014"/>
    </source>
</evidence>
<dbReference type="InterPro" id="IPR051329">
    <property type="entry name" value="NIR_SIR_4Fe-4S"/>
</dbReference>
<dbReference type="Gene3D" id="3.30.70.20">
    <property type="match status" value="1"/>
</dbReference>
<dbReference type="PROSITE" id="PS00198">
    <property type="entry name" value="4FE4S_FER_1"/>
    <property type="match status" value="2"/>
</dbReference>
<name>F0SYS5_SYNGF</name>
<keyword evidence="4" id="KW-0560">Oxidoreductase</keyword>
<dbReference type="KEGG" id="sgy:Sgly_0511"/>
<gene>
    <name evidence="8" type="ordered locus">Sgly_0511</name>
</gene>
<keyword evidence="2" id="KW-0349">Heme</keyword>
<dbReference type="Gene3D" id="3.30.413.10">
    <property type="entry name" value="Sulfite Reductase Hemoprotein, domain 1"/>
    <property type="match status" value="1"/>
</dbReference>
<dbReference type="SUPFAM" id="SSF56014">
    <property type="entry name" value="Nitrite and sulphite reductase 4Fe-4S domain-like"/>
    <property type="match status" value="1"/>
</dbReference>
<dbReference type="GO" id="GO:0046872">
    <property type="term" value="F:metal ion binding"/>
    <property type="evidence" value="ECO:0007669"/>
    <property type="project" value="UniProtKB-KW"/>
</dbReference>
<dbReference type="Proteomes" id="UP000007488">
    <property type="component" value="Chromosome"/>
</dbReference>
<protein>
    <submittedName>
        <fullName evidence="8">Nitrite and sulphite reductase 4Fe-4S region</fullName>
    </submittedName>
</protein>
<keyword evidence="9" id="KW-1185">Reference proteome</keyword>
<keyword evidence="3" id="KW-0479">Metal-binding</keyword>
<dbReference type="GO" id="GO:0051539">
    <property type="term" value="F:4 iron, 4 sulfur cluster binding"/>
    <property type="evidence" value="ECO:0007669"/>
    <property type="project" value="UniProtKB-KW"/>
</dbReference>
<dbReference type="Pfam" id="PF03460">
    <property type="entry name" value="NIR_SIR_ferr"/>
    <property type="match status" value="1"/>
</dbReference>
<evidence type="ECO:0000256" key="3">
    <source>
        <dbReference type="ARBA" id="ARBA00022723"/>
    </source>
</evidence>
<dbReference type="eggNOG" id="COG2221">
    <property type="taxonomic scope" value="Bacteria"/>
</dbReference>
<dbReference type="InterPro" id="IPR045854">
    <property type="entry name" value="NO2/SO3_Rdtase_4Fe4S_sf"/>
</dbReference>
<dbReference type="PRINTS" id="PR00397">
    <property type="entry name" value="SIROHAEM"/>
</dbReference>
<dbReference type="SUPFAM" id="SSF55124">
    <property type="entry name" value="Nitrite/Sulfite reductase N-terminal domain-like"/>
    <property type="match status" value="1"/>
</dbReference>
<dbReference type="PANTHER" id="PTHR32439:SF9">
    <property type="entry name" value="BLR3264 PROTEIN"/>
    <property type="match status" value="1"/>
</dbReference>
<dbReference type="PROSITE" id="PS00365">
    <property type="entry name" value="NIR_SIR"/>
    <property type="match status" value="1"/>
</dbReference>
<dbReference type="EMBL" id="CP002547">
    <property type="protein sequence ID" value="ADY54876.1"/>
    <property type="molecule type" value="Genomic_DNA"/>
</dbReference>
<reference evidence="9" key="2">
    <citation type="submission" date="2011-02" db="EMBL/GenBank/DDBJ databases">
        <title>The complete genome of Syntrophobotulus glycolicus DSM 8271.</title>
        <authorList>
            <person name="Lucas S."/>
            <person name="Copeland A."/>
            <person name="Lapidus A."/>
            <person name="Bruce D."/>
            <person name="Goodwin L."/>
            <person name="Pitluck S."/>
            <person name="Kyrpides N."/>
            <person name="Mavromatis K."/>
            <person name="Pagani I."/>
            <person name="Ivanova N."/>
            <person name="Mikhailova N."/>
            <person name="Chertkov O."/>
            <person name="Held B."/>
            <person name="Detter J.C."/>
            <person name="Tapia R."/>
            <person name="Han C."/>
            <person name="Land M."/>
            <person name="Hauser L."/>
            <person name="Markowitz V."/>
            <person name="Cheng J.-F."/>
            <person name="Hugenholtz P."/>
            <person name="Woyke T."/>
            <person name="Wu D."/>
            <person name="Spring S."/>
            <person name="Schroeder M."/>
            <person name="Brambilla E."/>
            <person name="Klenk H.-P."/>
            <person name="Eisen J.A."/>
        </authorList>
    </citation>
    <scope>NUCLEOTIDE SEQUENCE [LARGE SCALE GENOMIC DNA]</scope>
    <source>
        <strain evidence="9">DSM 8271 / FlGlyR</strain>
    </source>
</reference>
<dbReference type="RefSeq" id="WP_013623747.1">
    <property type="nucleotide sequence ID" value="NC_015172.1"/>
</dbReference>
<dbReference type="SUPFAM" id="SSF54862">
    <property type="entry name" value="4Fe-4S ferredoxins"/>
    <property type="match status" value="1"/>
</dbReference>
<dbReference type="GO" id="GO:0020037">
    <property type="term" value="F:heme binding"/>
    <property type="evidence" value="ECO:0007669"/>
    <property type="project" value="InterPro"/>
</dbReference>
<dbReference type="InterPro" id="IPR017900">
    <property type="entry name" value="4Fe4S_Fe_S_CS"/>
</dbReference>
<dbReference type="Pfam" id="PF00037">
    <property type="entry name" value="Fer4"/>
    <property type="match status" value="2"/>
</dbReference>
<dbReference type="GO" id="GO:0016491">
    <property type="term" value="F:oxidoreductase activity"/>
    <property type="evidence" value="ECO:0007669"/>
    <property type="project" value="UniProtKB-KW"/>
</dbReference>
<dbReference type="OrthoDB" id="9800558at2"/>
<dbReference type="InterPro" id="IPR006066">
    <property type="entry name" value="NO2/SO3_Rdtase_FeS/sirohaem_BS"/>
</dbReference>
<dbReference type="InterPro" id="IPR036136">
    <property type="entry name" value="Nit/Sulf_reduc_fer-like_dom_sf"/>
</dbReference>
<dbReference type="STRING" id="645991.Sgly_0511"/>
<keyword evidence="6" id="KW-0411">Iron-sulfur</keyword>
<evidence type="ECO:0000256" key="1">
    <source>
        <dbReference type="ARBA" id="ARBA00022485"/>
    </source>
</evidence>
<feature type="domain" description="4Fe-4S ferredoxin-type" evidence="7">
    <location>
        <begin position="157"/>
        <end position="186"/>
    </location>
</feature>
<dbReference type="InterPro" id="IPR006067">
    <property type="entry name" value="NO2/SO3_Rdtase_4Fe4S_dom"/>
</dbReference>
<sequence>MPEVDYKELKKGGFMRQVQKDHFSLRLRIVGGQIQAGQLQKVYEIAREYGQGDIHMTSRQSIEIPFIKLKDIDAVKKELTEAGLQPGACGPRVRTITACQGGAICPSGLIDTAVLAREFDQKYYARELPHKFKLGITGCRNNCLKAEENDLGVKGGVKPEWGMDKCNFCGLCEAVCPEKSIRLDQENRKLELNTRTCNDCGRCVKVCPVEAWVGQSGFIVYFGGLFGNRIAIGKQLFPIVFSTEVLHQVIETTLHFFQQYAKPSERFRNTLDRVGWELLEKELKEVVK</sequence>
<dbReference type="PANTHER" id="PTHR32439">
    <property type="entry name" value="FERREDOXIN--NITRITE REDUCTASE, CHLOROPLASTIC"/>
    <property type="match status" value="1"/>
</dbReference>
<organism evidence="8 9">
    <name type="scientific">Syntrophobotulus glycolicus (strain DSM 8271 / FlGlyR)</name>
    <dbReference type="NCBI Taxonomy" id="645991"/>
    <lineage>
        <taxon>Bacteria</taxon>
        <taxon>Bacillati</taxon>
        <taxon>Bacillota</taxon>
        <taxon>Clostridia</taxon>
        <taxon>Eubacteriales</taxon>
        <taxon>Desulfitobacteriaceae</taxon>
        <taxon>Syntrophobotulus</taxon>
    </lineage>
</organism>
<dbReference type="AlphaFoldDB" id="F0SYS5"/>